<comment type="caution">
    <text evidence="2">The sequence shown here is derived from an EMBL/GenBank/DDBJ whole genome shotgun (WGS) entry which is preliminary data.</text>
</comment>
<dbReference type="EMBL" id="MHCC01000001">
    <property type="protein sequence ID" value="OGY14246.1"/>
    <property type="molecule type" value="Genomic_DNA"/>
</dbReference>
<evidence type="ECO:0000313" key="3">
    <source>
        <dbReference type="Proteomes" id="UP000178659"/>
    </source>
</evidence>
<keyword evidence="1" id="KW-1133">Transmembrane helix</keyword>
<evidence type="ECO:0000256" key="1">
    <source>
        <dbReference type="SAM" id="Phobius"/>
    </source>
</evidence>
<feature type="transmembrane region" description="Helical" evidence="1">
    <location>
        <begin position="6"/>
        <end position="23"/>
    </location>
</feature>
<name>A0A1G1VG40_9BACT</name>
<proteinExistence type="predicted"/>
<keyword evidence="1" id="KW-0812">Transmembrane</keyword>
<gene>
    <name evidence="2" type="ORF">A3A77_02100</name>
</gene>
<reference evidence="2 3" key="1">
    <citation type="journal article" date="2016" name="Nat. Commun.">
        <title>Thousands of microbial genomes shed light on interconnected biogeochemical processes in an aquifer system.</title>
        <authorList>
            <person name="Anantharaman K."/>
            <person name="Brown C.T."/>
            <person name="Hug L.A."/>
            <person name="Sharon I."/>
            <person name="Castelle C.J."/>
            <person name="Probst A.J."/>
            <person name="Thomas B.C."/>
            <person name="Singh A."/>
            <person name="Wilkins M.J."/>
            <person name="Karaoz U."/>
            <person name="Brodie E.L."/>
            <person name="Williams K.H."/>
            <person name="Hubbard S.S."/>
            <person name="Banfield J.F."/>
        </authorList>
    </citation>
    <scope>NUCLEOTIDE SEQUENCE [LARGE SCALE GENOMIC DNA]</scope>
</reference>
<protein>
    <submittedName>
        <fullName evidence="2">Uncharacterized protein</fullName>
    </submittedName>
</protein>
<evidence type="ECO:0000313" key="2">
    <source>
        <dbReference type="EMBL" id="OGY14246.1"/>
    </source>
</evidence>
<keyword evidence="1" id="KW-0472">Membrane</keyword>
<sequence>MNIKGIIAIALVAVFVFAAGFYIPKFLQSWDINVSVKKKAQVQTQTSTYDVQALAQQVVPAEGVKLGVKFGDIGPKLIQSGTIDLEKFKAIYQGANALTDEQLEILTLGRDQEITVNAGNAHFLLNLFWALGLANKNKILDEGVMVEGGRAKVGNFASTGGWTVSKTKAVNYYSKFQIIPISADQQKIVEEVANGVFRPCCNNSTAFPDCNHGMAALGLAELMVSQGATADQIFDALKAMNSYWFSNQYIELAGYFEAKEGTAWKDVPARTVLGREYSSSSGWKKVHDWLSANNFLPPATNGGSSCGV</sequence>
<organism evidence="2 3">
    <name type="scientific">Candidatus Blackburnbacteria bacterium RIFCSPLOWO2_01_FULL_40_20</name>
    <dbReference type="NCBI Taxonomy" id="1797519"/>
    <lineage>
        <taxon>Bacteria</taxon>
        <taxon>Candidatus Blackburniibacteriota</taxon>
    </lineage>
</organism>
<dbReference type="Proteomes" id="UP000178659">
    <property type="component" value="Unassembled WGS sequence"/>
</dbReference>
<dbReference type="AlphaFoldDB" id="A0A1G1VG40"/>
<accession>A0A1G1VG40</accession>